<proteinExistence type="predicted"/>
<reference evidence="1 2" key="1">
    <citation type="journal article" date="2019" name="J. Hered.">
        <title>An Improved Genome Assembly for Drosophila navojoa, the Basal Species in the mojavensis Cluster.</title>
        <authorList>
            <person name="Vanderlinde T."/>
            <person name="Dupim E.G."/>
            <person name="Nazario-Yepiz N.O."/>
            <person name="Carvalho A.B."/>
        </authorList>
    </citation>
    <scope>NUCLEOTIDE SEQUENCE [LARGE SCALE GENOMIC DNA]</scope>
    <source>
        <strain evidence="1">Navoj_Jal97</strain>
        <tissue evidence="1">Whole organism</tissue>
    </source>
</reference>
<dbReference type="OrthoDB" id="7849730at2759"/>
<dbReference type="OMA" id="RINEGGA"/>
<dbReference type="Proteomes" id="UP000295192">
    <property type="component" value="Unassembled WGS sequence"/>
</dbReference>
<evidence type="ECO:0000313" key="2">
    <source>
        <dbReference type="Proteomes" id="UP000295192"/>
    </source>
</evidence>
<accession>A0A484BJX2</accession>
<dbReference type="EMBL" id="LSRL02000032">
    <property type="protein sequence ID" value="TDG48512.1"/>
    <property type="molecule type" value="Genomic_DNA"/>
</dbReference>
<protein>
    <submittedName>
        <fullName evidence="1">Uncharacterized protein</fullName>
    </submittedName>
</protein>
<evidence type="ECO:0000313" key="1">
    <source>
        <dbReference type="EMBL" id="TDG48512.1"/>
    </source>
</evidence>
<comment type="caution">
    <text evidence="1">The sequence shown here is derived from an EMBL/GenBank/DDBJ whole genome shotgun (WGS) entry which is preliminary data.</text>
</comment>
<sequence length="130" mass="13802">MSPTDDSVDLVVDYSRPEFLIALIANLASAAIVPRLQDNYVQLEPVSDNKYTLRINEGGALREETVELIASGEPIVKGQLTQQYASPSGTLTVIYEAGLNGYVAKYSFVSTTEIPPVVALSPGALKAASG</sequence>
<name>A0A484BJX2_DRONA</name>
<dbReference type="AlphaFoldDB" id="A0A484BJX2"/>
<gene>
    <name evidence="1" type="ORF">AWZ03_005056</name>
</gene>
<keyword evidence="2" id="KW-1185">Reference proteome</keyword>
<organism evidence="1 2">
    <name type="scientific">Drosophila navojoa</name>
    <name type="common">Fruit fly</name>
    <dbReference type="NCBI Taxonomy" id="7232"/>
    <lineage>
        <taxon>Eukaryota</taxon>
        <taxon>Metazoa</taxon>
        <taxon>Ecdysozoa</taxon>
        <taxon>Arthropoda</taxon>
        <taxon>Hexapoda</taxon>
        <taxon>Insecta</taxon>
        <taxon>Pterygota</taxon>
        <taxon>Neoptera</taxon>
        <taxon>Endopterygota</taxon>
        <taxon>Diptera</taxon>
        <taxon>Brachycera</taxon>
        <taxon>Muscomorpha</taxon>
        <taxon>Ephydroidea</taxon>
        <taxon>Drosophilidae</taxon>
        <taxon>Drosophila</taxon>
    </lineage>
</organism>